<feature type="region of interest" description="Disordered" evidence="1">
    <location>
        <begin position="22"/>
        <end position="49"/>
    </location>
</feature>
<evidence type="ECO:0000256" key="1">
    <source>
        <dbReference type="SAM" id="MobiDB-lite"/>
    </source>
</evidence>
<proteinExistence type="predicted"/>
<evidence type="ECO:0000313" key="3">
    <source>
        <dbReference type="Proteomes" id="UP001500307"/>
    </source>
</evidence>
<name>A0ABP8SE74_9ACTN</name>
<gene>
    <name evidence="2" type="ORF">GCM10023176_15500</name>
</gene>
<keyword evidence="3" id="KW-1185">Reference proteome</keyword>
<sequence>MLRHASGLYRLNVGQDVPAVRATRGGQQRDSGVNEGQTGQLAHGAKMQSADRRFRWSALL</sequence>
<reference evidence="3" key="1">
    <citation type="journal article" date="2019" name="Int. J. Syst. Evol. Microbiol.">
        <title>The Global Catalogue of Microorganisms (GCM) 10K type strain sequencing project: providing services to taxonomists for standard genome sequencing and annotation.</title>
        <authorList>
            <consortium name="The Broad Institute Genomics Platform"/>
            <consortium name="The Broad Institute Genome Sequencing Center for Infectious Disease"/>
            <person name="Wu L."/>
            <person name="Ma J."/>
        </authorList>
    </citation>
    <scope>NUCLEOTIDE SEQUENCE [LARGE SCALE GENOMIC DNA]</scope>
    <source>
        <strain evidence="3">JCM 3175</strain>
    </source>
</reference>
<organism evidence="2 3">
    <name type="scientific">Micromonospora coerulea</name>
    <dbReference type="NCBI Taxonomy" id="47856"/>
    <lineage>
        <taxon>Bacteria</taxon>
        <taxon>Bacillati</taxon>
        <taxon>Actinomycetota</taxon>
        <taxon>Actinomycetes</taxon>
        <taxon>Micromonosporales</taxon>
        <taxon>Micromonosporaceae</taxon>
        <taxon>Micromonospora</taxon>
    </lineage>
</organism>
<evidence type="ECO:0000313" key="2">
    <source>
        <dbReference type="EMBL" id="GAA4566078.1"/>
    </source>
</evidence>
<accession>A0ABP8SE74</accession>
<comment type="caution">
    <text evidence="2">The sequence shown here is derived from an EMBL/GenBank/DDBJ whole genome shotgun (WGS) entry which is preliminary data.</text>
</comment>
<feature type="compositionally biased region" description="Polar residues" evidence="1">
    <location>
        <begin position="25"/>
        <end position="40"/>
    </location>
</feature>
<dbReference type="Proteomes" id="UP001500307">
    <property type="component" value="Unassembled WGS sequence"/>
</dbReference>
<protein>
    <submittedName>
        <fullName evidence="2">Uncharacterized protein</fullName>
    </submittedName>
</protein>
<dbReference type="EMBL" id="BAABGU010000006">
    <property type="protein sequence ID" value="GAA4566078.1"/>
    <property type="molecule type" value="Genomic_DNA"/>
</dbReference>